<dbReference type="EMBL" id="BAAAXF010000059">
    <property type="protein sequence ID" value="GAA3501252.1"/>
    <property type="molecule type" value="Genomic_DNA"/>
</dbReference>
<sequence length="66" mass="7396">MLHHVTMAYDIDADKMLEVLRIGKEKLSDKGTKSAKKRVDPLRRQTGLPREAVIGRMVDSFRAGTG</sequence>
<gene>
    <name evidence="2" type="ORF">GCM10019016_083590</name>
</gene>
<name>A0ABP6U3F7_9ACTN</name>
<dbReference type="Gene3D" id="3.30.930.10">
    <property type="entry name" value="Bira Bifunctional Protein, Domain 2"/>
    <property type="match status" value="1"/>
</dbReference>
<dbReference type="PANTHER" id="PTHR43679">
    <property type="entry name" value="OCTANOYLTRANSFERASE LIPM-RELATED"/>
    <property type="match status" value="1"/>
</dbReference>
<evidence type="ECO:0000259" key="1">
    <source>
        <dbReference type="Pfam" id="PF21948"/>
    </source>
</evidence>
<evidence type="ECO:0000313" key="2">
    <source>
        <dbReference type="EMBL" id="GAA3501252.1"/>
    </source>
</evidence>
<reference evidence="3" key="1">
    <citation type="journal article" date="2019" name="Int. J. Syst. Evol. Microbiol.">
        <title>The Global Catalogue of Microorganisms (GCM) 10K type strain sequencing project: providing services to taxonomists for standard genome sequencing and annotation.</title>
        <authorList>
            <consortium name="The Broad Institute Genomics Platform"/>
            <consortium name="The Broad Institute Genome Sequencing Center for Infectious Disease"/>
            <person name="Wu L."/>
            <person name="Ma J."/>
        </authorList>
    </citation>
    <scope>NUCLEOTIDE SEQUENCE [LARGE SCALE GENOMIC DNA]</scope>
    <source>
        <strain evidence="3">JCM 4816</strain>
    </source>
</reference>
<evidence type="ECO:0000313" key="3">
    <source>
        <dbReference type="Proteomes" id="UP001501455"/>
    </source>
</evidence>
<dbReference type="InterPro" id="IPR004143">
    <property type="entry name" value="BPL_LPL_catalytic"/>
</dbReference>
<dbReference type="InterPro" id="IPR045864">
    <property type="entry name" value="aa-tRNA-synth_II/BPL/LPL"/>
</dbReference>
<dbReference type="Pfam" id="PF21948">
    <property type="entry name" value="LplA-B_cat"/>
    <property type="match status" value="1"/>
</dbReference>
<accession>A0ABP6U3F7</accession>
<comment type="caution">
    <text evidence="2">The sequence shown here is derived from an EMBL/GenBank/DDBJ whole genome shotgun (WGS) entry which is preliminary data.</text>
</comment>
<proteinExistence type="predicted"/>
<dbReference type="PANTHER" id="PTHR43679:SF2">
    <property type="entry name" value="OCTANOYL-[GCVH]:PROTEIN N-OCTANOYLTRANSFERASE"/>
    <property type="match status" value="1"/>
</dbReference>
<dbReference type="InterPro" id="IPR050664">
    <property type="entry name" value="Octanoyltrans_LipM/LipL"/>
</dbReference>
<protein>
    <recommendedName>
        <fullName evidence="1">BPL/LPL catalytic domain-containing protein</fullName>
    </recommendedName>
</protein>
<dbReference type="SUPFAM" id="SSF55681">
    <property type="entry name" value="Class II aaRS and biotin synthetases"/>
    <property type="match status" value="1"/>
</dbReference>
<feature type="domain" description="BPL/LPL catalytic" evidence="1">
    <location>
        <begin position="1"/>
        <end position="61"/>
    </location>
</feature>
<dbReference type="Proteomes" id="UP001501455">
    <property type="component" value="Unassembled WGS sequence"/>
</dbReference>
<organism evidence="2 3">
    <name type="scientific">Streptomyces prasinosporus</name>
    <dbReference type="NCBI Taxonomy" id="68256"/>
    <lineage>
        <taxon>Bacteria</taxon>
        <taxon>Bacillati</taxon>
        <taxon>Actinomycetota</taxon>
        <taxon>Actinomycetes</taxon>
        <taxon>Kitasatosporales</taxon>
        <taxon>Streptomycetaceae</taxon>
        <taxon>Streptomyces</taxon>
        <taxon>Streptomyces albogriseolus group</taxon>
    </lineage>
</organism>
<keyword evidence="3" id="KW-1185">Reference proteome</keyword>